<gene>
    <name evidence="2" type="ordered locus">Anacy_2009</name>
</gene>
<dbReference type="KEGG" id="acy:Anacy_2009"/>
<proteinExistence type="predicted"/>
<dbReference type="AlphaFoldDB" id="K9ZE79"/>
<dbReference type="Pfam" id="PF22735">
    <property type="entry name" value="NNH3"/>
    <property type="match status" value="1"/>
</dbReference>
<sequence length="943" mass="106668">MKKHLSQIWHQFQQSFSVEKNLNTTIETGQAVIEATAGIQKQGVSLETLKSVLQNSSSLLDVFCLPLAQIIDSEFSFLSLGIALLKFYGDISPGNLTLEDCVSIISQAAYLESTKEILSLYPAITEDTNADNLPEVSKKLINIHRLELDDQSATDTIFCFHESQLATAFNQILSARLIAPDVTKYLANLLTKRIAANTQRYMIQAFINLGAVIENIIHIDLIYWQQAQANIHSIDEYLDKYITSPALETVFQQGYSIQDIYIPLQAKSQNLNSDILDLETWTKGMLLNPNKLSQLILIQGQTGRGKSTFARIFANWVKTHLYPLWTPILIDLKNLNTISMELEDTLKSALPFNFSQADNWLQNTNYRFFFILDGLDELNSDIVTQLNLSQFMQQLGTFQQKCKSNALMGHRVLITSHNNALKTISNLPENLEQVEIIALNETLQEKWLQKWAALPVNQGKNTDFQQFLQPKKLPSSLQILAHEPLLLHLLAAMYRDSQLTVDQLERAKQKTAKTFIYHKAINWLITPYLHHNDLNSQKVIAFKAILTAAANCVVQSGGNFTSMLMLETYLQEDQKTQDIIAQQDSQFLKTSLVACGVFANDSRFEFFHGSFRDFLFAERFKEILIAWTQKIEDTQEPVVSETDMNWQIYDLLGFGKITSEIIEFLVQLLIEVPNFDWVMLFQRLENFYNNWCQKQFINDSENNLPQIKLQQLQKYGIHHLDQTQVDVYTGLNLMIFLLELHRYAQGHDVLKENIIFYPSGQPQSDVDTTQLRDIINYSNCLSGENFNQIVGSFLSGTNLRGADLSEVDFGGANLSHADLSRANLNCANFSRTNCSGAYMISANFSEALFNHANLHEANFIRANLTGADLSSADLNYADLSLADLSGANLSGANLEDANFSGAKLSNGLLGDICWDEKTSWKNVEGLEIAKNLPVELKQQLKIF</sequence>
<dbReference type="SUPFAM" id="SSF141571">
    <property type="entry name" value="Pentapeptide repeat-like"/>
    <property type="match status" value="1"/>
</dbReference>
<dbReference type="InterPro" id="IPR027417">
    <property type="entry name" value="P-loop_NTPase"/>
</dbReference>
<dbReference type="STRING" id="272123.Anacy_2009"/>
<organism evidence="2 3">
    <name type="scientific">Anabaena cylindrica (strain ATCC 27899 / PCC 7122)</name>
    <dbReference type="NCBI Taxonomy" id="272123"/>
    <lineage>
        <taxon>Bacteria</taxon>
        <taxon>Bacillati</taxon>
        <taxon>Cyanobacteriota</taxon>
        <taxon>Cyanophyceae</taxon>
        <taxon>Nostocales</taxon>
        <taxon>Nostocaceae</taxon>
        <taxon>Anabaena</taxon>
    </lineage>
</organism>
<dbReference type="PANTHER" id="PTHR14136">
    <property type="entry name" value="BTB_POZ DOMAIN-CONTAINING PROTEIN KCTD9"/>
    <property type="match status" value="1"/>
</dbReference>
<dbReference type="Gene3D" id="3.40.50.300">
    <property type="entry name" value="P-loop containing nucleotide triphosphate hydrolases"/>
    <property type="match status" value="1"/>
</dbReference>
<evidence type="ECO:0000313" key="2">
    <source>
        <dbReference type="EMBL" id="AFZ57491.1"/>
    </source>
</evidence>
<dbReference type="PATRIC" id="fig|272123.3.peg.2188"/>
<reference evidence="3" key="1">
    <citation type="journal article" date="2013" name="Proc. Natl. Acad. Sci. U.S.A.">
        <title>Improving the coverage of the cyanobacterial phylum using diversity-driven genome sequencing.</title>
        <authorList>
            <person name="Shih P.M."/>
            <person name="Wu D."/>
            <person name="Latifi A."/>
            <person name="Axen S.D."/>
            <person name="Fewer D.P."/>
            <person name="Talla E."/>
            <person name="Calteau A."/>
            <person name="Cai F."/>
            <person name="Tandeau de Marsac N."/>
            <person name="Rippka R."/>
            <person name="Herdman M."/>
            <person name="Sivonen K."/>
            <person name="Coursin T."/>
            <person name="Laurent T."/>
            <person name="Goodwin L."/>
            <person name="Nolan M."/>
            <person name="Davenport K.W."/>
            <person name="Han C.S."/>
            <person name="Rubin E.M."/>
            <person name="Eisen J.A."/>
            <person name="Woyke T."/>
            <person name="Gugger M."/>
            <person name="Kerfeld C.A."/>
        </authorList>
    </citation>
    <scope>NUCLEOTIDE SEQUENCE [LARGE SCALE GENOMIC DNA]</scope>
    <source>
        <strain evidence="3">ATCC 27899 / PCC 7122</strain>
    </source>
</reference>
<dbReference type="Pfam" id="PF05729">
    <property type="entry name" value="NACHT"/>
    <property type="match status" value="1"/>
</dbReference>
<dbReference type="eggNOG" id="COG1357">
    <property type="taxonomic scope" value="Bacteria"/>
</dbReference>
<keyword evidence="3" id="KW-1185">Reference proteome</keyword>
<dbReference type="SUPFAM" id="SSF52540">
    <property type="entry name" value="P-loop containing nucleoside triphosphate hydrolases"/>
    <property type="match status" value="1"/>
</dbReference>
<dbReference type="InterPro" id="IPR051082">
    <property type="entry name" value="Pentapeptide-BTB/POZ_domain"/>
</dbReference>
<dbReference type="RefSeq" id="WP_015214137.1">
    <property type="nucleotide sequence ID" value="NC_019771.1"/>
</dbReference>
<dbReference type="EMBL" id="CP003659">
    <property type="protein sequence ID" value="AFZ57491.1"/>
    <property type="molecule type" value="Genomic_DNA"/>
</dbReference>
<evidence type="ECO:0000259" key="1">
    <source>
        <dbReference type="PROSITE" id="PS50837"/>
    </source>
</evidence>
<evidence type="ECO:0000313" key="3">
    <source>
        <dbReference type="Proteomes" id="UP000010474"/>
    </source>
</evidence>
<dbReference type="Pfam" id="PF00805">
    <property type="entry name" value="Pentapeptide"/>
    <property type="match status" value="2"/>
</dbReference>
<dbReference type="eggNOG" id="COG5635">
    <property type="taxonomic scope" value="Bacteria"/>
</dbReference>
<dbReference type="InterPro" id="IPR001646">
    <property type="entry name" value="5peptide_repeat"/>
</dbReference>
<dbReference type="Proteomes" id="UP000010474">
    <property type="component" value="Chromosome"/>
</dbReference>
<dbReference type="Gene3D" id="2.160.20.80">
    <property type="entry name" value="E3 ubiquitin-protein ligase SopA"/>
    <property type="match status" value="1"/>
</dbReference>
<dbReference type="InterPro" id="IPR007111">
    <property type="entry name" value="NACHT_NTPase"/>
</dbReference>
<protein>
    <submittedName>
        <fullName evidence="2">Pentapeptide repeat protein</fullName>
    </submittedName>
</protein>
<dbReference type="HOGENOM" id="CLU_008428_0_0_3"/>
<dbReference type="PANTHER" id="PTHR14136:SF17">
    <property type="entry name" value="BTB_POZ DOMAIN-CONTAINING PROTEIN KCTD9"/>
    <property type="match status" value="1"/>
</dbReference>
<dbReference type="PROSITE" id="PS50837">
    <property type="entry name" value="NACHT"/>
    <property type="match status" value="1"/>
</dbReference>
<dbReference type="InterPro" id="IPR054568">
    <property type="entry name" value="NNH3"/>
</dbReference>
<name>K9ZE79_ANACC</name>
<dbReference type="OrthoDB" id="473122at2"/>
<feature type="domain" description="NACHT" evidence="1">
    <location>
        <begin position="294"/>
        <end position="381"/>
    </location>
</feature>
<accession>K9ZE79</accession>